<gene>
    <name evidence="2" type="ORF">HRJ34_26040</name>
</gene>
<name>A0A975HDW4_9SPHN</name>
<reference evidence="2" key="1">
    <citation type="submission" date="2020-07" db="EMBL/GenBank/DDBJ databases">
        <authorList>
            <person name="Camacho E."/>
        </authorList>
    </citation>
    <scope>NUCLEOTIDE SEQUENCE</scope>
    <source>
        <strain evidence="2">MPO218</strain>
    </source>
</reference>
<dbReference type="RefSeq" id="WP_208632893.1">
    <property type="nucleotide sequence ID" value="NZ_CP059319.1"/>
</dbReference>
<evidence type="ECO:0000256" key="1">
    <source>
        <dbReference type="SAM" id="MobiDB-lite"/>
    </source>
</evidence>
<dbReference type="Proteomes" id="UP000664914">
    <property type="component" value="Chromosome"/>
</dbReference>
<dbReference type="EMBL" id="CP059319">
    <property type="protein sequence ID" value="QTH21718.1"/>
    <property type="molecule type" value="Genomic_DNA"/>
</dbReference>
<proteinExistence type="predicted"/>
<accession>A0A975HDW4</accession>
<evidence type="ECO:0000313" key="3">
    <source>
        <dbReference type="Proteomes" id="UP000664914"/>
    </source>
</evidence>
<dbReference type="AlphaFoldDB" id="A0A975HDW4"/>
<evidence type="ECO:0000313" key="2">
    <source>
        <dbReference type="EMBL" id="QTH21718.1"/>
    </source>
</evidence>
<reference evidence="2" key="2">
    <citation type="submission" date="2021-04" db="EMBL/GenBank/DDBJ databases">
        <title>Isolation and genomic analysis of the ibuprofen-degrading bacterium Sphingomonas strain MPO218.</title>
        <authorList>
            <person name="Aulestia M."/>
            <person name="Flores A."/>
            <person name="Mangas E.L."/>
            <person name="Perez-Pulido A.J."/>
            <person name="Santero E."/>
            <person name="Camacho E.M."/>
        </authorList>
    </citation>
    <scope>NUCLEOTIDE SEQUENCE</scope>
    <source>
        <strain evidence="2">MPO218</strain>
    </source>
</reference>
<protein>
    <submittedName>
        <fullName evidence="2">Uncharacterized protein</fullName>
    </submittedName>
</protein>
<organism evidence="2 3">
    <name type="scientific">Rhizorhabdus wittichii</name>
    <dbReference type="NCBI Taxonomy" id="160791"/>
    <lineage>
        <taxon>Bacteria</taxon>
        <taxon>Pseudomonadati</taxon>
        <taxon>Pseudomonadota</taxon>
        <taxon>Alphaproteobacteria</taxon>
        <taxon>Sphingomonadales</taxon>
        <taxon>Sphingomonadaceae</taxon>
        <taxon>Rhizorhabdus</taxon>
    </lineage>
</organism>
<sequence length="1009" mass="106642">MTTPPPGFEVDELPSEYELDAPLRVSAPPSPWATPQEASDGKGIAYFPDEPTPFQGLKPEVAKRYVDLFADPKSTAEDLASFAKANGFSIDMDDARARIAKRNSGVQPTDQLEYAEAPRILTDPGDGAAGAAMRGIGDPINMLDELGAVVDTLGGTEGRPNIWDNPDQRFGDLLWQNIDQNRSVIGYDEENHPYARFGGQVASGLVAPGISVEGVGAAAARKVLLEGGTRAAAEAAARRAVAARLSVSGGIEGALAGAGAGEGGVVDRLPDAALGAGIGAVAAPLLGLGAEGVGKGFRGVRRFLTERGSRADDLAADAVEQAGNVEIDNNRGAVISGASPARDAAMEAEGMAPVTANGPEAPHGFVLDGAPPTAPAGFVLDEPPLSPRPTPMAERPSPEAMADVARGTDPGSLLPIPRNEIESLDEAMRANPGSRQLIKAPNEREVLPSYQIGGAGPKRRDPLDLLGWLRTKGGIRDDRGELAHLGIDNKPRGIEFAKSEGFLGKLVRDDGMSIDDAAIGAWEQGYFPDLDEPPSAAQFLDALDLTHRGGSGRIFHPDDYEALDAYRVAQRSRNEIERAEQEGRPLVEDVGEPATMADLDANQPPATAFEDLPSIGGKVGNIRVDKLGSSLDISRALQTVDNRFGGFDAARRGKIAQAETKALAEELNMTPDDLLKRRRGQALNAEQALAARAILAKSGDELVELARKAQGGTDEELAAFRAGLLRHAAIQEQVSGATAEAGRALAQFRMGAEGALAKGRMLKAVIEGGGGRDKIEDVAQRILDLEETPAAKNEFARKVIKPGAWDVAKEYWINALLSGPRTHATNIGSNLLTALWSLPEHAATAAVGKVTRSDDKMLFRDVGARAVGMIEGARDGLRLARRAFMTGEPTDGVSQVEAQQYRAIPGKIGSIIRTPTRALMAEDEFFKSIAYRGEINALAARHAFSLPGSAASRQKRFAELRDNPTDAMIDKAVKAAQYQTFQAPLKVSVVGTFGADGCAEKRRSGLVWG</sequence>
<feature type="region of interest" description="Disordered" evidence="1">
    <location>
        <begin position="23"/>
        <end position="51"/>
    </location>
</feature>